<proteinExistence type="predicted"/>
<dbReference type="WBParaSite" id="MBELARI_LOCUS21601">
    <property type="protein sequence ID" value="MBELARI_LOCUS21601"/>
    <property type="gene ID" value="MBELARI_LOCUS21601"/>
</dbReference>
<feature type="compositionally biased region" description="Polar residues" evidence="1">
    <location>
        <begin position="428"/>
        <end position="444"/>
    </location>
</feature>
<reference evidence="3" key="1">
    <citation type="submission" date="2024-02" db="UniProtKB">
        <authorList>
            <consortium name="WormBaseParasite"/>
        </authorList>
    </citation>
    <scope>IDENTIFICATION</scope>
</reference>
<evidence type="ECO:0000313" key="2">
    <source>
        <dbReference type="Proteomes" id="UP000887575"/>
    </source>
</evidence>
<evidence type="ECO:0000256" key="1">
    <source>
        <dbReference type="SAM" id="MobiDB-lite"/>
    </source>
</evidence>
<sequence length="483" mass="54459">MALSAPNFVKKQWKLGKFKTLDVYTQSASLEQILKQIRKHRSTGALYHEEAVNRQPFLMRNLGSGIQSWPKFEEQHKRFIEKQRNAHYQFTEVVTEDEEDLIIRQLKEDVARTAASHQDSALIVDEEDRVIHNMHRYVSQEIADAKQAQATEEATSRNSKDTGYGSRAASSSSSCKESDYTSESSDDDDENSTPFVPDLSTNAIKGFFRTLSAQPLRCFYTIWCSRSIMKKNRVVSKLIPELEKLSESKAVLSMINKAPKGGISGRIESLDELNPKAKHTLSLWNIVTTMYNPDSAEESGVEDGPLDKWNEQFPAKNKLTPVSHIKQRNRTPTSSERRSTPRTPVSSAAKRPKTTPVSAKNKLTPVSHIKQRNRTPTSSERRSTPRTPVSSAAKRPKTTQFQQKKLTPVSHIKQRNRTPTSSERRSTPRTPVSSGAKRPNTTPVSPERRNTPRTPVSSAAKRPNTTPVSSERKRLCRTPLSIK</sequence>
<protein>
    <submittedName>
        <fullName evidence="3">Uncharacterized protein</fullName>
    </submittedName>
</protein>
<keyword evidence="2" id="KW-1185">Reference proteome</keyword>
<accession>A0AAF3J7S9</accession>
<evidence type="ECO:0000313" key="3">
    <source>
        <dbReference type="WBParaSite" id="MBELARI_LOCUS21601"/>
    </source>
</evidence>
<feature type="compositionally biased region" description="Polar residues" evidence="1">
    <location>
        <begin position="452"/>
        <end position="469"/>
    </location>
</feature>
<name>A0AAF3J7S9_9BILA</name>
<feature type="region of interest" description="Disordered" evidence="1">
    <location>
        <begin position="144"/>
        <end position="197"/>
    </location>
</feature>
<dbReference type="Proteomes" id="UP000887575">
    <property type="component" value="Unassembled WGS sequence"/>
</dbReference>
<feature type="region of interest" description="Disordered" evidence="1">
    <location>
        <begin position="295"/>
        <end position="483"/>
    </location>
</feature>
<dbReference type="AlphaFoldDB" id="A0AAF3J7S9"/>
<organism evidence="2 3">
    <name type="scientific">Mesorhabditis belari</name>
    <dbReference type="NCBI Taxonomy" id="2138241"/>
    <lineage>
        <taxon>Eukaryota</taxon>
        <taxon>Metazoa</taxon>
        <taxon>Ecdysozoa</taxon>
        <taxon>Nematoda</taxon>
        <taxon>Chromadorea</taxon>
        <taxon>Rhabditida</taxon>
        <taxon>Rhabditina</taxon>
        <taxon>Rhabditomorpha</taxon>
        <taxon>Rhabditoidea</taxon>
        <taxon>Rhabditidae</taxon>
        <taxon>Mesorhabditinae</taxon>
        <taxon>Mesorhabditis</taxon>
    </lineage>
</organism>
<feature type="compositionally biased region" description="Low complexity" evidence="1">
    <location>
        <begin position="166"/>
        <end position="175"/>
    </location>
</feature>